<gene>
    <name evidence="5" type="ORF">IRI77_20590</name>
</gene>
<dbReference type="InterPro" id="IPR014284">
    <property type="entry name" value="RNA_pol_sigma-70_dom"/>
</dbReference>
<keyword evidence="3" id="KW-0804">Transcription</keyword>
<evidence type="ECO:0000256" key="1">
    <source>
        <dbReference type="ARBA" id="ARBA00023015"/>
    </source>
</evidence>
<accession>A0A7S7SIA0</accession>
<dbReference type="GO" id="GO:0016987">
    <property type="term" value="F:sigma factor activity"/>
    <property type="evidence" value="ECO:0007669"/>
    <property type="project" value="UniProtKB-KW"/>
</dbReference>
<evidence type="ECO:0000313" key="6">
    <source>
        <dbReference type="Proteomes" id="UP000593892"/>
    </source>
</evidence>
<dbReference type="SUPFAM" id="SSF88659">
    <property type="entry name" value="Sigma3 and sigma4 domains of RNA polymerase sigma factors"/>
    <property type="match status" value="1"/>
</dbReference>
<dbReference type="RefSeq" id="WP_194446906.1">
    <property type="nucleotide sequence ID" value="NZ_CP063849.1"/>
</dbReference>
<dbReference type="GO" id="GO:0006352">
    <property type="term" value="P:DNA-templated transcription initiation"/>
    <property type="evidence" value="ECO:0007669"/>
    <property type="project" value="InterPro"/>
</dbReference>
<evidence type="ECO:0000259" key="4">
    <source>
        <dbReference type="Pfam" id="PF07638"/>
    </source>
</evidence>
<dbReference type="InterPro" id="IPR036388">
    <property type="entry name" value="WH-like_DNA-bd_sf"/>
</dbReference>
<keyword evidence="1" id="KW-0805">Transcription regulation</keyword>
<dbReference type="PANTHER" id="PTHR43133">
    <property type="entry name" value="RNA POLYMERASE ECF-TYPE SIGMA FACTO"/>
    <property type="match status" value="1"/>
</dbReference>
<protein>
    <submittedName>
        <fullName evidence="5">Sigma-70 family RNA polymerase sigma factor</fullName>
    </submittedName>
</protein>
<dbReference type="NCBIfam" id="TIGR02937">
    <property type="entry name" value="sigma70-ECF"/>
    <property type="match status" value="1"/>
</dbReference>
<reference evidence="5 6" key="1">
    <citation type="submission" date="2020-10" db="EMBL/GenBank/DDBJ databases">
        <title>Complete genome sequence of Paludibaculum fermentans P105T, a facultatively anaerobic acidobacterium capable of dissimilatory Fe(III) reduction.</title>
        <authorList>
            <person name="Dedysh S.N."/>
            <person name="Beletsky A.V."/>
            <person name="Kulichevskaya I.S."/>
            <person name="Mardanov A.V."/>
            <person name="Ravin N.V."/>
        </authorList>
    </citation>
    <scope>NUCLEOTIDE SEQUENCE [LARGE SCALE GENOMIC DNA]</scope>
    <source>
        <strain evidence="5 6">P105</strain>
    </source>
</reference>
<organism evidence="5 6">
    <name type="scientific">Paludibaculum fermentans</name>
    <dbReference type="NCBI Taxonomy" id="1473598"/>
    <lineage>
        <taxon>Bacteria</taxon>
        <taxon>Pseudomonadati</taxon>
        <taxon>Acidobacteriota</taxon>
        <taxon>Terriglobia</taxon>
        <taxon>Bryobacterales</taxon>
        <taxon>Bryobacteraceae</taxon>
        <taxon>Paludibaculum</taxon>
    </lineage>
</organism>
<dbReference type="KEGG" id="pfer:IRI77_20590"/>
<evidence type="ECO:0000313" key="5">
    <source>
        <dbReference type="EMBL" id="QOY85236.1"/>
    </source>
</evidence>
<proteinExistence type="predicted"/>
<dbReference type="InterPro" id="IPR053812">
    <property type="entry name" value="HTH_Sigma70_ECF-like"/>
</dbReference>
<dbReference type="PANTHER" id="PTHR43133:SF39">
    <property type="entry name" value="SIMILAR TO RNA POLYMERASE SIGMA-E FACTOR"/>
    <property type="match status" value="1"/>
</dbReference>
<keyword evidence="2" id="KW-0731">Sigma factor</keyword>
<dbReference type="EMBL" id="CP063849">
    <property type="protein sequence ID" value="QOY85236.1"/>
    <property type="molecule type" value="Genomic_DNA"/>
</dbReference>
<dbReference type="InterPro" id="IPR011517">
    <property type="entry name" value="RNA_pol_sigma70_ECF-like"/>
</dbReference>
<feature type="domain" description="RNA polymerase sigma-70 ECF-like HTH" evidence="4">
    <location>
        <begin position="11"/>
        <end position="191"/>
    </location>
</feature>
<dbReference type="Pfam" id="PF07638">
    <property type="entry name" value="Sigma70_ECF"/>
    <property type="match status" value="1"/>
</dbReference>
<dbReference type="CDD" id="cd06171">
    <property type="entry name" value="Sigma70_r4"/>
    <property type="match status" value="1"/>
</dbReference>
<dbReference type="AlphaFoldDB" id="A0A7S7SIA0"/>
<keyword evidence="6" id="KW-1185">Reference proteome</keyword>
<dbReference type="NCBIfam" id="TIGR02999">
    <property type="entry name" value="Sig-70_X6"/>
    <property type="match status" value="1"/>
</dbReference>
<dbReference type="InterPro" id="IPR039425">
    <property type="entry name" value="RNA_pol_sigma-70-like"/>
</dbReference>
<evidence type="ECO:0000256" key="2">
    <source>
        <dbReference type="ARBA" id="ARBA00023082"/>
    </source>
</evidence>
<evidence type="ECO:0000256" key="3">
    <source>
        <dbReference type="ARBA" id="ARBA00023163"/>
    </source>
</evidence>
<sequence>MVNLPGGSAREQVTKLLVDWGQGNKEALDLLTPIVYRELHNLAERYLRLERNAATLQPTALVHEAYLKLVAQDAPDWQSRSHFFGVAAHLMRQILVDNARKHRSEKRGGGMANVPLDEALSMSPERSAGVIALDDALNQLAIVDERKAKVIELRFFGGMTVDETANALGISVATVGREQRLAEAWLHREMSRTTA</sequence>
<dbReference type="Proteomes" id="UP000593892">
    <property type="component" value="Chromosome"/>
</dbReference>
<dbReference type="Gene3D" id="1.10.10.10">
    <property type="entry name" value="Winged helix-like DNA-binding domain superfamily/Winged helix DNA-binding domain"/>
    <property type="match status" value="1"/>
</dbReference>
<name>A0A7S7SIA0_PALFE</name>
<dbReference type="InterPro" id="IPR013324">
    <property type="entry name" value="RNA_pol_sigma_r3/r4-like"/>
</dbReference>